<dbReference type="RefSeq" id="XP_022326264.1">
    <property type="nucleotide sequence ID" value="XM_022470556.1"/>
</dbReference>
<evidence type="ECO:0000256" key="1">
    <source>
        <dbReference type="SAM" id="MobiDB-lite"/>
    </source>
</evidence>
<feature type="region of interest" description="Disordered" evidence="1">
    <location>
        <begin position="705"/>
        <end position="773"/>
    </location>
</feature>
<feature type="region of interest" description="Disordered" evidence="1">
    <location>
        <begin position="54"/>
        <end position="95"/>
    </location>
</feature>
<keyword evidence="2" id="KW-1185">Reference proteome</keyword>
<dbReference type="AlphaFoldDB" id="A0A8B8DFD8"/>
<evidence type="ECO:0000313" key="2">
    <source>
        <dbReference type="Proteomes" id="UP000694844"/>
    </source>
</evidence>
<sequence length="848" mass="94686">MKMLDPPLKWSSKMEDQGLPTRSDSVSDIDDLTDDSGGSLYTSCVNDRHCGDQKEQKLSPIDITDPCIPGVPTTKRTSTPKGNLSQPEVKSSPQETTFMSYTNEKERDMNGNFSHSCCAIDPDPCSEPVASSVCSGTTLDKIVRSLKTHLAEFQNSSNDSWTMREANFCFRSLKEIFDVMEKLDCFNQKYHTFVMNFDLHVLEILQLNVDSLLLSMKAFIRCANSLHISQHSGGVALYPEELIQVMTVLVEQSIRNVNTTWVTFLQQALADPFCECTENMEHFAAGLSSPSPPVLRNTPNQKCGKQCSPQGKDCTLMPQGTGDRPASLQPPFGMRECFVPLEKINERHFDAGTTFTTCSNQKCSDEEKKVLESNHSMCFGNSSPTTQEYVSTESKKTPLKQHTRTVSEEREKRKQKISKNKGNDKLSKKSLPRITRFDISPGHRSKSNKKRPVNQCDDNRLNSKDPERPQLPCTERGTQTPSRRQALKTSGDKRCSGPAVRSGSCIKEADKARRSKSSTCSSEERVDRNRKTPDSSKSQSLTDEGSQGKKDPIKSKKKLLPEFKDDVILLHKKEKVKGLGIQDHMGLTTFVSSVKSYKCSPTAVHVSLQVSCVERTVLAKKLSLKATTCKQLEKKKAKDKSRKRALEEKRADKSGTGERSMDSIERKSSSTPMKRLKCEYDTVIMKKFYDSLCEANTKTSHQCLEAERDDNNNTVEPQVRQGSARELSQKNRQCGEQAKYPKVGVNKTSPGNTSSLQDRASGLKKHTSSNLKGDNSQIKTIYTLLQDEDHFFLSQQAELTAKIKRMRKKKARGVAPGSSIPKVNRDMAGSGVRMTPCQVTDSNNNTVP</sequence>
<feature type="region of interest" description="Disordered" evidence="1">
    <location>
        <begin position="1"/>
        <end position="38"/>
    </location>
</feature>
<feature type="compositionally biased region" description="Polar residues" evidence="1">
    <location>
        <begin position="74"/>
        <end position="95"/>
    </location>
</feature>
<reference evidence="3" key="1">
    <citation type="submission" date="2025-08" db="UniProtKB">
        <authorList>
            <consortium name="RefSeq"/>
        </authorList>
    </citation>
    <scope>IDENTIFICATION</scope>
    <source>
        <tissue evidence="3">Whole sample</tissue>
    </source>
</reference>
<feature type="region of interest" description="Disordered" evidence="1">
    <location>
        <begin position="633"/>
        <end position="672"/>
    </location>
</feature>
<gene>
    <name evidence="3" type="primary">LOC111126138</name>
</gene>
<organism evidence="2 3">
    <name type="scientific">Crassostrea virginica</name>
    <name type="common">Eastern oyster</name>
    <dbReference type="NCBI Taxonomy" id="6565"/>
    <lineage>
        <taxon>Eukaryota</taxon>
        <taxon>Metazoa</taxon>
        <taxon>Spiralia</taxon>
        <taxon>Lophotrochozoa</taxon>
        <taxon>Mollusca</taxon>
        <taxon>Bivalvia</taxon>
        <taxon>Autobranchia</taxon>
        <taxon>Pteriomorphia</taxon>
        <taxon>Ostreida</taxon>
        <taxon>Ostreoidea</taxon>
        <taxon>Ostreidae</taxon>
        <taxon>Crassostrea</taxon>
    </lineage>
</organism>
<evidence type="ECO:0000313" key="3">
    <source>
        <dbReference type="RefSeq" id="XP_022326264.1"/>
    </source>
</evidence>
<feature type="compositionally biased region" description="Polar residues" evidence="1">
    <location>
        <begin position="376"/>
        <end position="392"/>
    </location>
</feature>
<proteinExistence type="predicted"/>
<feature type="compositionally biased region" description="Basic and acidic residues" evidence="1">
    <location>
        <begin position="457"/>
        <end position="468"/>
    </location>
</feature>
<feature type="compositionally biased region" description="Basic and acidic residues" evidence="1">
    <location>
        <begin position="522"/>
        <end position="534"/>
    </location>
</feature>
<dbReference type="KEGG" id="cvn:111126138"/>
<feature type="compositionally biased region" description="Basic and acidic residues" evidence="1">
    <location>
        <begin position="644"/>
        <end position="668"/>
    </location>
</feature>
<accession>A0A8B8DFD8</accession>
<feature type="compositionally biased region" description="Basic residues" evidence="1">
    <location>
        <begin position="443"/>
        <end position="452"/>
    </location>
</feature>
<protein>
    <submittedName>
        <fullName evidence="3">Uncharacterized protein LOC111126138</fullName>
    </submittedName>
</protein>
<feature type="compositionally biased region" description="Basic and acidic residues" evidence="1">
    <location>
        <begin position="546"/>
        <end position="557"/>
    </location>
</feature>
<feature type="compositionally biased region" description="Polar residues" evidence="1">
    <location>
        <begin position="837"/>
        <end position="848"/>
    </location>
</feature>
<dbReference type="OrthoDB" id="6162318at2759"/>
<feature type="compositionally biased region" description="Polar residues" evidence="1">
    <location>
        <begin position="746"/>
        <end position="758"/>
    </location>
</feature>
<feature type="region of interest" description="Disordered" evidence="1">
    <location>
        <begin position="810"/>
        <end position="848"/>
    </location>
</feature>
<dbReference type="Proteomes" id="UP000694844">
    <property type="component" value="Chromosome 3"/>
</dbReference>
<feature type="region of interest" description="Disordered" evidence="1">
    <location>
        <begin position="376"/>
        <end position="557"/>
    </location>
</feature>
<feature type="compositionally biased region" description="Polar residues" evidence="1">
    <location>
        <begin position="535"/>
        <end position="545"/>
    </location>
</feature>
<name>A0A8B8DFD8_CRAVI</name>
<dbReference type="GeneID" id="111126138"/>